<accession>A0AAD7UET4</accession>
<gene>
    <name evidence="8" type="ORF">CTAYLR_007710</name>
</gene>
<dbReference type="FunFam" id="1.10.510.10:FF:000624">
    <property type="entry name" value="Mitogen-activated protein kinase"/>
    <property type="match status" value="1"/>
</dbReference>
<feature type="region of interest" description="Disordered" evidence="6">
    <location>
        <begin position="314"/>
        <end position="371"/>
    </location>
</feature>
<keyword evidence="3" id="KW-0547">Nucleotide-binding</keyword>
<dbReference type="SMART" id="SM00220">
    <property type="entry name" value="S_TKc"/>
    <property type="match status" value="1"/>
</dbReference>
<dbReference type="PROSITE" id="PS50011">
    <property type="entry name" value="PROTEIN_KINASE_DOM"/>
    <property type="match status" value="1"/>
</dbReference>
<evidence type="ECO:0000313" key="9">
    <source>
        <dbReference type="Proteomes" id="UP001230188"/>
    </source>
</evidence>
<dbReference type="InterPro" id="IPR008271">
    <property type="entry name" value="Ser/Thr_kinase_AS"/>
</dbReference>
<organism evidence="8 9">
    <name type="scientific">Chrysophaeum taylorii</name>
    <dbReference type="NCBI Taxonomy" id="2483200"/>
    <lineage>
        <taxon>Eukaryota</taxon>
        <taxon>Sar</taxon>
        <taxon>Stramenopiles</taxon>
        <taxon>Ochrophyta</taxon>
        <taxon>Pelagophyceae</taxon>
        <taxon>Pelagomonadales</taxon>
        <taxon>Pelagomonadaceae</taxon>
        <taxon>Chrysophaeum</taxon>
    </lineage>
</organism>
<feature type="domain" description="Protein kinase" evidence="7">
    <location>
        <begin position="24"/>
        <end position="281"/>
    </location>
</feature>
<evidence type="ECO:0000256" key="1">
    <source>
        <dbReference type="ARBA" id="ARBA00022527"/>
    </source>
</evidence>
<keyword evidence="5" id="KW-0067">ATP-binding</keyword>
<evidence type="ECO:0000256" key="3">
    <source>
        <dbReference type="ARBA" id="ARBA00022741"/>
    </source>
</evidence>
<keyword evidence="1" id="KW-0723">Serine/threonine-protein kinase</keyword>
<keyword evidence="2" id="KW-0808">Transferase</keyword>
<dbReference type="PROSITE" id="PS00108">
    <property type="entry name" value="PROTEIN_KINASE_ST"/>
    <property type="match status" value="1"/>
</dbReference>
<dbReference type="SUPFAM" id="SSF56112">
    <property type="entry name" value="Protein kinase-like (PK-like)"/>
    <property type="match status" value="1"/>
</dbReference>
<dbReference type="PANTHER" id="PTHR24055">
    <property type="entry name" value="MITOGEN-ACTIVATED PROTEIN KINASE"/>
    <property type="match status" value="1"/>
</dbReference>
<reference evidence="8" key="1">
    <citation type="submission" date="2023-01" db="EMBL/GenBank/DDBJ databases">
        <title>Metagenome sequencing of chrysophaentin producing Chrysophaeum taylorii.</title>
        <authorList>
            <person name="Davison J."/>
            <person name="Bewley C."/>
        </authorList>
    </citation>
    <scope>NUCLEOTIDE SEQUENCE</scope>
    <source>
        <strain evidence="8">NIES-1699</strain>
    </source>
</reference>
<dbReference type="InterPro" id="IPR050117">
    <property type="entry name" value="MAPK"/>
</dbReference>
<dbReference type="Gene3D" id="1.10.510.10">
    <property type="entry name" value="Transferase(Phosphotransferase) domain 1"/>
    <property type="match status" value="1"/>
</dbReference>
<evidence type="ECO:0000256" key="4">
    <source>
        <dbReference type="ARBA" id="ARBA00022777"/>
    </source>
</evidence>
<proteinExistence type="predicted"/>
<evidence type="ECO:0000256" key="5">
    <source>
        <dbReference type="ARBA" id="ARBA00022840"/>
    </source>
</evidence>
<evidence type="ECO:0000313" key="8">
    <source>
        <dbReference type="EMBL" id="KAJ8602314.1"/>
    </source>
</evidence>
<feature type="compositionally biased region" description="Basic and acidic residues" evidence="6">
    <location>
        <begin position="333"/>
        <end position="345"/>
    </location>
</feature>
<dbReference type="GO" id="GO:0004674">
    <property type="term" value="F:protein serine/threonine kinase activity"/>
    <property type="evidence" value="ECO:0007669"/>
    <property type="project" value="UniProtKB-KW"/>
</dbReference>
<dbReference type="Gene3D" id="3.30.200.20">
    <property type="entry name" value="Phosphorylase Kinase, domain 1"/>
    <property type="match status" value="1"/>
</dbReference>
<dbReference type="AlphaFoldDB" id="A0AAD7UET4"/>
<keyword evidence="4" id="KW-0418">Kinase</keyword>
<dbReference type="GO" id="GO:0005524">
    <property type="term" value="F:ATP binding"/>
    <property type="evidence" value="ECO:0007669"/>
    <property type="project" value="UniProtKB-KW"/>
</dbReference>
<keyword evidence="9" id="KW-1185">Reference proteome</keyword>
<dbReference type="Proteomes" id="UP001230188">
    <property type="component" value="Unassembled WGS sequence"/>
</dbReference>
<evidence type="ECO:0000259" key="7">
    <source>
        <dbReference type="PROSITE" id="PS50011"/>
    </source>
</evidence>
<comment type="caution">
    <text evidence="8">The sequence shown here is derived from an EMBL/GenBank/DDBJ whole genome shotgun (WGS) entry which is preliminary data.</text>
</comment>
<evidence type="ECO:0000256" key="2">
    <source>
        <dbReference type="ARBA" id="ARBA00022679"/>
    </source>
</evidence>
<sequence>MRRVDVTGGGGNDGEAFALKESYREAPKVIGRGSYGVVVACGKLAIKRIGISKHVLREIRCLKMLGNHPNVSKLVDLYQDDTHAYLVMPLMDFDLTKVIHKTTTSHRRYFSYQLLRGVNYLHENGVIHRDLKPGNLLISRTCELRISDFGLSRFEDDCMTQHVVTRWYRPPELMLGENYTNSVDMWSVGCIVGELVLRKPLFPGKNFVHQLRLIFRAIGKPSAEEIARIKNKQARKFLDGLQAGSRKDDDIFDEAGSLLGKVLRYSDRASARYLLETEDYVSYGQNIQDPPITPQDMSFENYSLPEIRKAIDAEVSAFKKPPPPKKKASPLETKNHEPPSSESKKRQTVCAKKRHPTVPISPKFSKMSWQR</sequence>
<dbReference type="EMBL" id="JAQMWT010000386">
    <property type="protein sequence ID" value="KAJ8602314.1"/>
    <property type="molecule type" value="Genomic_DNA"/>
</dbReference>
<dbReference type="InterPro" id="IPR000719">
    <property type="entry name" value="Prot_kinase_dom"/>
</dbReference>
<evidence type="ECO:0000256" key="6">
    <source>
        <dbReference type="SAM" id="MobiDB-lite"/>
    </source>
</evidence>
<name>A0AAD7UET4_9STRA</name>
<dbReference type="Pfam" id="PF00069">
    <property type="entry name" value="Pkinase"/>
    <property type="match status" value="1"/>
</dbReference>
<protein>
    <recommendedName>
        <fullName evidence="7">Protein kinase domain-containing protein</fullName>
    </recommendedName>
</protein>
<dbReference type="InterPro" id="IPR011009">
    <property type="entry name" value="Kinase-like_dom_sf"/>
</dbReference>